<dbReference type="Pfam" id="PF00577">
    <property type="entry name" value="Usher"/>
    <property type="match status" value="1"/>
</dbReference>
<dbReference type="Pfam" id="PF15976">
    <property type="entry name" value="CooC_C"/>
    <property type="match status" value="1"/>
</dbReference>
<dbReference type="AlphaFoldDB" id="N8ZGP7"/>
<evidence type="ECO:0000256" key="1">
    <source>
        <dbReference type="ARBA" id="ARBA00022729"/>
    </source>
</evidence>
<name>N8ZGP7_9GAMM</name>
<feature type="domain" description="Pilus assembly protein E-set like" evidence="4">
    <location>
        <begin position="278"/>
        <end position="343"/>
    </location>
</feature>
<dbReference type="InterPro" id="IPR032636">
    <property type="entry name" value="Pilus_assem_E-set-like_dom"/>
</dbReference>
<dbReference type="GO" id="GO:0009297">
    <property type="term" value="P:pilus assembly"/>
    <property type="evidence" value="ECO:0007669"/>
    <property type="project" value="InterPro"/>
</dbReference>
<evidence type="ECO:0000313" key="5">
    <source>
        <dbReference type="EMBL" id="ENV32919.1"/>
    </source>
</evidence>
<organism evidence="5 6">
    <name type="scientific">Acinetobacter gerneri DSM 14967 = CIP 107464 = MTCC 9824</name>
    <dbReference type="NCBI Taxonomy" id="1120926"/>
    <lineage>
        <taxon>Bacteria</taxon>
        <taxon>Pseudomonadati</taxon>
        <taxon>Pseudomonadota</taxon>
        <taxon>Gammaproteobacteria</taxon>
        <taxon>Moraxellales</taxon>
        <taxon>Moraxellaceae</taxon>
        <taxon>Acinetobacter</taxon>
    </lineage>
</organism>
<proteinExistence type="predicted"/>
<dbReference type="eggNOG" id="COG3188">
    <property type="taxonomic scope" value="Bacteria"/>
</dbReference>
<sequence length="836" mass="93264">MKSRILYGILILSISPIVQANDVQPRIQMGKYRFPELLSRALVQGLSVPVYLKFDEDVQIENTKSKQKIAEALISYKNGHLVVDRIVFEDVVQTTELSQAVRNELGVLKKEFDADMQLKVTKDAFLQFDLESLYLELNVNKNALGTKFIARTDVLGESTSDHFSSVLNYRLGASYNDYNGRNTSSNFLSLDSVSSLREHHVLLNGSIYGIGESNTRSDMYRALYERDFQGNRLAVGMMDTWSMQSIASLNALNTSKVYGATYGNKSSTTIQDKSQSLVPIVVFLPSAGTVQLYRDGRLLSIQNFSMGSHEVDTSNLPYGLYNVEVKILINGQETSSYIAQVNKSLGRNSSVTGVLDWQVFGGMLEYMHRADRNSHLRDEKETWLIGVAAAKNYPLWSGVGVRSTLYAFDSNAVAEVESNITLPLNTTFNVQSMLATDSSYRASATINYSLPKGYGSVWAARSISDEGNKLSFTETDNYDVGLSLNLKQFHKKLGFISAGYSEDLANKYSTTNIEYNQNLFNNRYADLSVRVGMQRSDYKEQQNYDDKYIYFDLRLPISKWFNAGLSSRNNNLLANASYKQSFNNSVISNVGIDLSQVVNRKNYDISSDDFMASGYVSYDTKYNTGTLSASGSENSHSFNYNSQGSIAATAKHLALGNNTLNSGVIIETGLKDKGKMSALINGQDYILSGKKNFIPLSPYKEYTVEFRNDKNSLDSVTIGQGRKNTVILYPGNVSVLQPEIKQMVTIFGRVLYPDGEVAVNKNIHNHIGKAITDENGEFSLDIDKRYPMLTVIETNGDICESKLDLDTVRGAKWLGDIQCKYKATSSQKSIEVRKND</sequence>
<dbReference type="Pfam" id="PF16967">
    <property type="entry name" value="TcfC"/>
    <property type="match status" value="1"/>
</dbReference>
<dbReference type="EMBL" id="APPN01000071">
    <property type="protein sequence ID" value="ENV32919.1"/>
    <property type="molecule type" value="Genomic_DNA"/>
</dbReference>
<reference evidence="5 6" key="1">
    <citation type="submission" date="2013-02" db="EMBL/GenBank/DDBJ databases">
        <title>The Genome Sequence of Acinetobacter gerneri CIP 107464.</title>
        <authorList>
            <consortium name="The Broad Institute Genome Sequencing Platform"/>
            <consortium name="The Broad Institute Genome Sequencing Center for Infectious Disease"/>
            <person name="Cerqueira G."/>
            <person name="Feldgarden M."/>
            <person name="Courvalin P."/>
            <person name="Perichon B."/>
            <person name="Grillot-Courvalin C."/>
            <person name="Clermont D."/>
            <person name="Rocha E."/>
            <person name="Yoon E.-J."/>
            <person name="Nemec A."/>
            <person name="Walker B."/>
            <person name="Young S.K."/>
            <person name="Zeng Q."/>
            <person name="Gargeya S."/>
            <person name="Fitzgerald M."/>
            <person name="Haas B."/>
            <person name="Abouelleil A."/>
            <person name="Alvarado L."/>
            <person name="Arachchi H.M."/>
            <person name="Berlin A.M."/>
            <person name="Chapman S.B."/>
            <person name="Dewar J."/>
            <person name="Goldberg J."/>
            <person name="Griggs A."/>
            <person name="Gujja S."/>
            <person name="Hansen M."/>
            <person name="Howarth C."/>
            <person name="Imamovic A."/>
            <person name="Larimer J."/>
            <person name="McCowan C."/>
            <person name="Murphy C."/>
            <person name="Neiman D."/>
            <person name="Pearson M."/>
            <person name="Priest M."/>
            <person name="Roberts A."/>
            <person name="Saif S."/>
            <person name="Shea T."/>
            <person name="Sisk P."/>
            <person name="Sykes S."/>
            <person name="Wortman J."/>
            <person name="Nusbaum C."/>
            <person name="Birren B."/>
        </authorList>
    </citation>
    <scope>NUCLEOTIDE SEQUENCE [LARGE SCALE GENOMIC DNA]</scope>
    <source>
        <strain evidence="5 6">CIP 107464</strain>
    </source>
</reference>
<dbReference type="InterPro" id="IPR031917">
    <property type="entry name" value="Pilus_assem_C"/>
</dbReference>
<accession>N8ZGP7</accession>
<gene>
    <name evidence="5" type="ORF">F960_02641</name>
</gene>
<evidence type="ECO:0000259" key="3">
    <source>
        <dbReference type="Pfam" id="PF15976"/>
    </source>
</evidence>
<keyword evidence="6" id="KW-1185">Reference proteome</keyword>
<comment type="caution">
    <text evidence="5">The sequence shown here is derived from an EMBL/GenBank/DDBJ whole genome shotgun (WGS) entry which is preliminary data.</text>
</comment>
<protein>
    <recommendedName>
        <fullName evidence="7">PapC-like C-terminal domain-containing protein</fullName>
    </recommendedName>
</protein>
<evidence type="ECO:0000256" key="2">
    <source>
        <dbReference type="SAM" id="SignalP"/>
    </source>
</evidence>
<feature type="chain" id="PRO_5004138136" description="PapC-like C-terminal domain-containing protein" evidence="2">
    <location>
        <begin position="21"/>
        <end position="836"/>
    </location>
</feature>
<dbReference type="GeneID" id="84209958"/>
<evidence type="ECO:0008006" key="7">
    <source>
        <dbReference type="Google" id="ProtNLM"/>
    </source>
</evidence>
<dbReference type="HOGENOM" id="CLU_017537_0_0_6"/>
<dbReference type="RefSeq" id="WP_004865359.1">
    <property type="nucleotide sequence ID" value="NZ_ASYY01000122.1"/>
</dbReference>
<dbReference type="GO" id="GO:0015473">
    <property type="term" value="F:fimbrial usher porin activity"/>
    <property type="evidence" value="ECO:0007669"/>
    <property type="project" value="InterPro"/>
</dbReference>
<evidence type="ECO:0000259" key="4">
    <source>
        <dbReference type="Pfam" id="PF16967"/>
    </source>
</evidence>
<dbReference type="GO" id="GO:0016020">
    <property type="term" value="C:membrane"/>
    <property type="evidence" value="ECO:0007669"/>
    <property type="project" value="InterPro"/>
</dbReference>
<keyword evidence="1 2" id="KW-0732">Signal</keyword>
<dbReference type="InterPro" id="IPR000015">
    <property type="entry name" value="Fimb_usher"/>
</dbReference>
<dbReference type="STRING" id="202952.GCA_000747725_01192"/>
<dbReference type="PATRIC" id="fig|1120926.3.peg.2557"/>
<dbReference type="Proteomes" id="UP000013117">
    <property type="component" value="Unassembled WGS sequence"/>
</dbReference>
<dbReference type="OrthoDB" id="6730090at2"/>
<feature type="domain" description="Pilus assembly protein C-terminal" evidence="3">
    <location>
        <begin position="728"/>
        <end position="820"/>
    </location>
</feature>
<evidence type="ECO:0000313" key="6">
    <source>
        <dbReference type="Proteomes" id="UP000013117"/>
    </source>
</evidence>
<feature type="signal peptide" evidence="2">
    <location>
        <begin position="1"/>
        <end position="20"/>
    </location>
</feature>